<dbReference type="InterPro" id="IPR006214">
    <property type="entry name" value="Bax_inhibitor_1-related"/>
</dbReference>
<evidence type="ECO:0000313" key="6">
    <source>
        <dbReference type="Proteomes" id="UP000887540"/>
    </source>
</evidence>
<dbReference type="PANTHER" id="PTHR23291">
    <property type="entry name" value="BAX INHIBITOR-RELATED"/>
    <property type="match status" value="1"/>
</dbReference>
<dbReference type="GO" id="GO:0005794">
    <property type="term" value="C:Golgi apparatus"/>
    <property type="evidence" value="ECO:0007669"/>
    <property type="project" value="TreeGrafter"/>
</dbReference>
<keyword evidence="6" id="KW-1185">Reference proteome</keyword>
<evidence type="ECO:0000256" key="3">
    <source>
        <dbReference type="ARBA" id="ARBA00022989"/>
    </source>
</evidence>
<dbReference type="GO" id="GO:2001234">
    <property type="term" value="P:negative regulation of apoptotic signaling pathway"/>
    <property type="evidence" value="ECO:0007669"/>
    <property type="project" value="TreeGrafter"/>
</dbReference>
<protein>
    <submittedName>
        <fullName evidence="7">NADH dehydrogenase subunit 6</fullName>
    </submittedName>
</protein>
<comment type="similarity">
    <text evidence="5">Belongs to the BI1 family.</text>
</comment>
<feature type="transmembrane region" description="Helical" evidence="5">
    <location>
        <begin position="12"/>
        <end position="30"/>
    </location>
</feature>
<comment type="subcellular location">
    <subcellularLocation>
        <location evidence="1">Membrane</location>
        <topology evidence="1">Multi-pass membrane protein</topology>
    </subcellularLocation>
</comment>
<name>A0A914EEW4_9BILA</name>
<keyword evidence="2 5" id="KW-0812">Transmembrane</keyword>
<accession>A0A914EEW4</accession>
<dbReference type="AlphaFoldDB" id="A0A914EEW4"/>
<evidence type="ECO:0000256" key="5">
    <source>
        <dbReference type="RuleBase" id="RU004379"/>
    </source>
</evidence>
<feature type="transmembrane region" description="Helical" evidence="5">
    <location>
        <begin position="94"/>
        <end position="119"/>
    </location>
</feature>
<keyword evidence="3 5" id="KW-1133">Transmembrane helix</keyword>
<sequence length="168" mass="19086">MITNGNQEILNVTLWISILIYFLLAIVFICHRPLQRNFPVNLIILMIMNYCFGYSLIFVTSDVRLRPVFLVLIMLTIFCVGIAIFTIQTKYGLLSYIGVIGQILIALIAFGIVTLLNTFVLKMEFIVTIQALIVVLLAIICLMTSIQFIMHGKRGDITEEDYVFATQL</sequence>
<evidence type="ECO:0000256" key="4">
    <source>
        <dbReference type="ARBA" id="ARBA00023136"/>
    </source>
</evidence>
<organism evidence="6 7">
    <name type="scientific">Acrobeloides nanus</name>
    <dbReference type="NCBI Taxonomy" id="290746"/>
    <lineage>
        <taxon>Eukaryota</taxon>
        <taxon>Metazoa</taxon>
        <taxon>Ecdysozoa</taxon>
        <taxon>Nematoda</taxon>
        <taxon>Chromadorea</taxon>
        <taxon>Rhabditida</taxon>
        <taxon>Tylenchina</taxon>
        <taxon>Cephalobomorpha</taxon>
        <taxon>Cephaloboidea</taxon>
        <taxon>Cephalobidae</taxon>
        <taxon>Acrobeloides</taxon>
    </lineage>
</organism>
<proteinExistence type="inferred from homology"/>
<feature type="transmembrane region" description="Helical" evidence="5">
    <location>
        <begin position="67"/>
        <end position="87"/>
    </location>
</feature>
<evidence type="ECO:0000256" key="1">
    <source>
        <dbReference type="ARBA" id="ARBA00004141"/>
    </source>
</evidence>
<dbReference type="GO" id="GO:0016020">
    <property type="term" value="C:membrane"/>
    <property type="evidence" value="ECO:0007669"/>
    <property type="project" value="UniProtKB-SubCell"/>
</dbReference>
<feature type="transmembrane region" description="Helical" evidence="5">
    <location>
        <begin position="125"/>
        <end position="146"/>
    </location>
</feature>
<dbReference type="Proteomes" id="UP000887540">
    <property type="component" value="Unplaced"/>
</dbReference>
<dbReference type="WBParaSite" id="ACRNAN_scaffold7819.g23512.t1">
    <property type="protein sequence ID" value="ACRNAN_scaffold7819.g23512.t1"/>
    <property type="gene ID" value="ACRNAN_scaffold7819.g23512"/>
</dbReference>
<evidence type="ECO:0000256" key="2">
    <source>
        <dbReference type="ARBA" id="ARBA00022692"/>
    </source>
</evidence>
<dbReference type="GO" id="GO:0005783">
    <property type="term" value="C:endoplasmic reticulum"/>
    <property type="evidence" value="ECO:0007669"/>
    <property type="project" value="TreeGrafter"/>
</dbReference>
<keyword evidence="4 5" id="KW-0472">Membrane</keyword>
<evidence type="ECO:0000313" key="7">
    <source>
        <dbReference type="WBParaSite" id="ACRNAN_scaffold7819.g23512.t1"/>
    </source>
</evidence>
<feature type="transmembrane region" description="Helical" evidence="5">
    <location>
        <begin position="42"/>
        <end position="61"/>
    </location>
</feature>
<dbReference type="PANTHER" id="PTHR23291:SF127">
    <property type="entry name" value="PROTEIN LIFEGUARD 1-LIKE"/>
    <property type="match status" value="1"/>
</dbReference>
<reference evidence="7" key="1">
    <citation type="submission" date="2022-11" db="UniProtKB">
        <authorList>
            <consortium name="WormBaseParasite"/>
        </authorList>
    </citation>
    <scope>IDENTIFICATION</scope>
</reference>